<accession>A0A5A8E558</accession>
<dbReference type="CDD" id="cd07302">
    <property type="entry name" value="CHD"/>
    <property type="match status" value="2"/>
</dbReference>
<dbReference type="GO" id="GO:0004383">
    <property type="term" value="F:guanylate cyclase activity"/>
    <property type="evidence" value="ECO:0007669"/>
    <property type="project" value="TreeGrafter"/>
</dbReference>
<dbReference type="InterPro" id="IPR050401">
    <property type="entry name" value="Cyclic_nucleotide_synthase"/>
</dbReference>
<keyword evidence="5 8" id="KW-0472">Membrane</keyword>
<feature type="transmembrane region" description="Helical" evidence="8">
    <location>
        <begin position="540"/>
        <end position="558"/>
    </location>
</feature>
<dbReference type="GO" id="GO:0000166">
    <property type="term" value="F:nucleotide binding"/>
    <property type="evidence" value="ECO:0007669"/>
    <property type="project" value="UniProtKB-KW"/>
</dbReference>
<evidence type="ECO:0000256" key="2">
    <source>
        <dbReference type="ARBA" id="ARBA00022692"/>
    </source>
</evidence>
<feature type="transmembrane region" description="Helical" evidence="8">
    <location>
        <begin position="127"/>
        <end position="145"/>
    </location>
</feature>
<dbReference type="Proteomes" id="UP000324907">
    <property type="component" value="Unassembled WGS sequence"/>
</dbReference>
<keyword evidence="6" id="KW-0456">Lyase</keyword>
<comment type="subcellular location">
    <subcellularLocation>
        <location evidence="1">Membrane</location>
    </subcellularLocation>
</comment>
<dbReference type="Gene3D" id="3.30.70.1230">
    <property type="entry name" value="Nucleotide cyclase"/>
    <property type="match status" value="2"/>
</dbReference>
<dbReference type="PROSITE" id="PS50125">
    <property type="entry name" value="GUANYLATE_CYCLASE_2"/>
    <property type="match status" value="2"/>
</dbReference>
<feature type="transmembrane region" description="Helical" evidence="8">
    <location>
        <begin position="151"/>
        <end position="166"/>
    </location>
</feature>
<name>A0A5A8E558_CAFRO</name>
<feature type="region of interest" description="Disordered" evidence="7">
    <location>
        <begin position="706"/>
        <end position="779"/>
    </location>
</feature>
<feature type="domain" description="Guanylate cyclase" evidence="9">
    <location>
        <begin position="807"/>
        <end position="936"/>
    </location>
</feature>
<comment type="caution">
    <text evidence="10">The sequence shown here is derived from an EMBL/GenBank/DDBJ whole genome shotgun (WGS) entry which is preliminary data.</text>
</comment>
<evidence type="ECO:0000256" key="7">
    <source>
        <dbReference type="SAM" id="MobiDB-lite"/>
    </source>
</evidence>
<keyword evidence="2 8" id="KW-0812">Transmembrane</keyword>
<gene>
    <name evidence="10" type="ORF">FNF28_00177</name>
</gene>
<feature type="transmembrane region" description="Helical" evidence="8">
    <location>
        <begin position="90"/>
        <end position="115"/>
    </location>
</feature>
<evidence type="ECO:0000313" key="10">
    <source>
        <dbReference type="EMBL" id="KAA0172174.1"/>
    </source>
</evidence>
<dbReference type="AlphaFoldDB" id="A0A5A8E558"/>
<evidence type="ECO:0000256" key="4">
    <source>
        <dbReference type="ARBA" id="ARBA00022989"/>
    </source>
</evidence>
<dbReference type="PANTHER" id="PTHR11920:SF335">
    <property type="entry name" value="GUANYLATE CYCLASE"/>
    <property type="match status" value="1"/>
</dbReference>
<keyword evidence="3" id="KW-0547">Nucleotide-binding</keyword>
<evidence type="ECO:0000256" key="5">
    <source>
        <dbReference type="ARBA" id="ARBA00023136"/>
    </source>
</evidence>
<sequence length="985" mass="106476">MVSKDHISRAGRRASLALATSDDAGTSSLFHDIEAQKRQALDVARTAIISAEVARWAAVRLSRVRYAAALVVLEVGVIAARLFSDDVTDWPLGLIVVISSCEMALLISMLIAAWLSSHKLRWASDGLTVVTYLVGIVLVPSLSIASGERPGTFSLFVLTLIVYAYPKAFVTPAAYVDVGFVAVIVVMVISTVSQLLSTGVAYETFANGVIVLNFALASFIPQRQNQVMRHELVRLFATMEMESHTQLLLLQRVIPRVFLAELIKDERIVSTAKRVAVLFCEVMAPDHAQGDGLHKLGNNVHSGTLRTLSRVFKVIDGVMDRHGVFKVETIGSEYMAVSGLPVQCLHPRNPVFALIRASTDMLDAVHDDPICRAKGITLQIGINSGTTVEAILGRRLLPRWKLFGDTVNTASRIKSAGAPGLIHLSAAARKLLLDDTLYDGVLLFTALQLLSAGLSCLYVLTWTFSHLRVWADPPFSKNTKWPGALEDNSTEMFQFQGALVLVMVIAPSLLGMRSLVLLMLSPPMVAAGVIGTVVQGDRMWGYGVAWVIATSVLSIVLVREFERSRRFDFFTNYVAREGQRITEGMLHAMLPKGIADSMLNRGGTQRALARLAAEILSRDSLCGLAGAAAGRTSQHPRRDSQASDSHISVSDAEVVSEMSAFGRASSAFSRRMLPPARVTESPRETRPKVIAGVGVPDDIAEEILKLKPPPSQRRGGPNARGGGVVVHTASGQDGSGSPEAPTGQGVRFASSKSIELEGKGARIPGGGSTSVRDTSGRDMSLIDNTGHVIGLNRAAGSMYEPSMNQVALLMFDLVGFTKLSQAIGPHKLVMMLDELYDMFDKMVERRGAYKVETIGDAFLVCCGAPDPRPAADAAVRVTKCALDMMQRLRTFKAPGGRALQARVGIHVGPVLSGVIGTQMPRYQLFGPQVDYVMEVESTSLPNRVHASAELLDVVRDVPDITIDERLPDGTGFVSRNRAARLYTPW</sequence>
<dbReference type="EMBL" id="VLTL01000002">
    <property type="protein sequence ID" value="KAA0172174.1"/>
    <property type="molecule type" value="Genomic_DNA"/>
</dbReference>
<dbReference type="SUPFAM" id="SSF55073">
    <property type="entry name" value="Nucleotide cyclase"/>
    <property type="match status" value="2"/>
</dbReference>
<evidence type="ECO:0000256" key="8">
    <source>
        <dbReference type="SAM" id="Phobius"/>
    </source>
</evidence>
<feature type="transmembrane region" description="Helical" evidence="8">
    <location>
        <begin position="64"/>
        <end position="84"/>
    </location>
</feature>
<feature type="transmembrane region" description="Helical" evidence="8">
    <location>
        <begin position="173"/>
        <end position="193"/>
    </location>
</feature>
<protein>
    <recommendedName>
        <fullName evidence="9">Guanylate cyclase domain-containing protein</fullName>
    </recommendedName>
</protein>
<evidence type="ECO:0000313" key="11">
    <source>
        <dbReference type="Proteomes" id="UP000324907"/>
    </source>
</evidence>
<reference evidence="10 11" key="1">
    <citation type="submission" date="2019-07" db="EMBL/GenBank/DDBJ databases">
        <title>Genomes of Cafeteria roenbergensis.</title>
        <authorList>
            <person name="Fischer M.G."/>
            <person name="Hackl T."/>
            <person name="Roman M."/>
        </authorList>
    </citation>
    <scope>NUCLEOTIDE SEQUENCE [LARGE SCALE GENOMIC DNA]</scope>
    <source>
        <strain evidence="10 11">RCC970-E3</strain>
    </source>
</reference>
<feature type="region of interest" description="Disordered" evidence="7">
    <location>
        <begin position="629"/>
        <end position="649"/>
    </location>
</feature>
<dbReference type="GO" id="GO:0007168">
    <property type="term" value="P:receptor guanylyl cyclase signaling pathway"/>
    <property type="evidence" value="ECO:0007669"/>
    <property type="project" value="TreeGrafter"/>
</dbReference>
<organism evidence="10 11">
    <name type="scientific">Cafeteria roenbergensis</name>
    <name type="common">Marine flagellate</name>
    <dbReference type="NCBI Taxonomy" id="33653"/>
    <lineage>
        <taxon>Eukaryota</taxon>
        <taxon>Sar</taxon>
        <taxon>Stramenopiles</taxon>
        <taxon>Bigyra</taxon>
        <taxon>Opalozoa</taxon>
        <taxon>Bicosoecida</taxon>
        <taxon>Cafeteriaceae</taxon>
        <taxon>Cafeteria</taxon>
    </lineage>
</organism>
<feature type="domain" description="Guanylate cyclase" evidence="9">
    <location>
        <begin position="276"/>
        <end position="414"/>
    </location>
</feature>
<evidence type="ECO:0000256" key="1">
    <source>
        <dbReference type="ARBA" id="ARBA00004370"/>
    </source>
</evidence>
<dbReference type="GO" id="GO:0004016">
    <property type="term" value="F:adenylate cyclase activity"/>
    <property type="evidence" value="ECO:0007669"/>
    <property type="project" value="TreeGrafter"/>
</dbReference>
<evidence type="ECO:0000256" key="3">
    <source>
        <dbReference type="ARBA" id="ARBA00022741"/>
    </source>
</evidence>
<dbReference type="PANTHER" id="PTHR11920">
    <property type="entry name" value="GUANYLYL CYCLASE"/>
    <property type="match status" value="1"/>
</dbReference>
<evidence type="ECO:0000256" key="6">
    <source>
        <dbReference type="ARBA" id="ARBA00023239"/>
    </source>
</evidence>
<dbReference type="InterPro" id="IPR029787">
    <property type="entry name" value="Nucleotide_cyclase"/>
</dbReference>
<keyword evidence="4 8" id="KW-1133">Transmembrane helix</keyword>
<dbReference type="GO" id="GO:0001653">
    <property type="term" value="F:peptide receptor activity"/>
    <property type="evidence" value="ECO:0007669"/>
    <property type="project" value="TreeGrafter"/>
</dbReference>
<evidence type="ECO:0000259" key="9">
    <source>
        <dbReference type="PROSITE" id="PS50125"/>
    </source>
</evidence>
<dbReference type="GO" id="GO:0005886">
    <property type="term" value="C:plasma membrane"/>
    <property type="evidence" value="ECO:0007669"/>
    <property type="project" value="TreeGrafter"/>
</dbReference>
<dbReference type="SMART" id="SM00044">
    <property type="entry name" value="CYCc"/>
    <property type="match status" value="2"/>
</dbReference>
<dbReference type="Pfam" id="PF00211">
    <property type="entry name" value="Guanylate_cyc"/>
    <property type="match status" value="2"/>
</dbReference>
<proteinExistence type="predicted"/>
<feature type="transmembrane region" description="Helical" evidence="8">
    <location>
        <begin position="437"/>
        <end position="460"/>
    </location>
</feature>
<feature type="transmembrane region" description="Helical" evidence="8">
    <location>
        <begin position="492"/>
        <end position="510"/>
    </location>
</feature>
<feature type="transmembrane region" description="Helical" evidence="8">
    <location>
        <begin position="199"/>
        <end position="220"/>
    </location>
</feature>
<dbReference type="InterPro" id="IPR001054">
    <property type="entry name" value="A/G_cyclase"/>
</dbReference>
<dbReference type="GO" id="GO:0035556">
    <property type="term" value="P:intracellular signal transduction"/>
    <property type="evidence" value="ECO:0007669"/>
    <property type="project" value="InterPro"/>
</dbReference>